<dbReference type="Proteomes" id="UP000027583">
    <property type="component" value="Unassembled WGS sequence"/>
</dbReference>
<name>A0A060QK74_9PROT</name>
<evidence type="ECO:0000313" key="3">
    <source>
        <dbReference type="Proteomes" id="UP000027583"/>
    </source>
</evidence>
<dbReference type="EMBL" id="CBLX010000009">
    <property type="protein sequence ID" value="CDG39282.1"/>
    <property type="molecule type" value="Genomic_DNA"/>
</dbReference>
<reference evidence="2 3" key="2">
    <citation type="journal article" date="2014" name="PLoS ONE">
        <title>Evolution of mitochondria reconstructed from the energy metabolism of living bacteria.</title>
        <authorList>
            <person name="Degli Esposti M."/>
            <person name="Chouaia B."/>
            <person name="Comandatore F."/>
            <person name="Crotti E."/>
            <person name="Sassera D."/>
            <person name="Lievens P.M."/>
            <person name="Daffonchio D."/>
            <person name="Bandi C."/>
        </authorList>
    </citation>
    <scope>NUCLEOTIDE SEQUENCE [LARGE SCALE GENOMIC DNA]</scope>
    <source>
        <strain evidence="2 3">SF2.1</strain>
    </source>
</reference>
<accession>A0A060QK74</accession>
<reference evidence="2 3" key="1">
    <citation type="journal article" date="2014" name="Genome Biol. Evol.">
        <title>Acetic acid bacteria genomes reveal functional traits for adaptation to life in insect guts.</title>
        <authorList>
            <person name="Chouaia B."/>
            <person name="Gaiarsa S."/>
            <person name="Crotti E."/>
            <person name="Comandatore F."/>
            <person name="Degli Esposti M."/>
            <person name="Ricci I."/>
            <person name="Alma A."/>
            <person name="Favia G."/>
            <person name="Bandi C."/>
            <person name="Daffonchio D."/>
        </authorList>
    </citation>
    <scope>NUCLEOTIDE SEQUENCE [LARGE SCALE GENOMIC DNA]</scope>
    <source>
        <strain evidence="2 3">SF2.1</strain>
    </source>
</reference>
<organism evidence="2 3">
    <name type="scientific">Asaia bogorensis</name>
    <dbReference type="NCBI Taxonomy" id="91915"/>
    <lineage>
        <taxon>Bacteria</taxon>
        <taxon>Pseudomonadati</taxon>
        <taxon>Pseudomonadota</taxon>
        <taxon>Alphaproteobacteria</taxon>
        <taxon>Acetobacterales</taxon>
        <taxon>Acetobacteraceae</taxon>
        <taxon>Asaia</taxon>
    </lineage>
</organism>
<protein>
    <submittedName>
        <fullName evidence="2">Uncharacterized protein</fullName>
    </submittedName>
</protein>
<comment type="caution">
    <text evidence="2">The sequence shown here is derived from an EMBL/GenBank/DDBJ whole genome shotgun (WGS) entry which is preliminary data.</text>
</comment>
<keyword evidence="1" id="KW-0732">Signal</keyword>
<gene>
    <name evidence="2" type="ORF">ASAP_1237</name>
</gene>
<evidence type="ECO:0000256" key="1">
    <source>
        <dbReference type="SAM" id="SignalP"/>
    </source>
</evidence>
<proteinExistence type="predicted"/>
<evidence type="ECO:0000313" key="2">
    <source>
        <dbReference type="EMBL" id="CDG39282.1"/>
    </source>
</evidence>
<dbReference type="AlphaFoldDB" id="A0A060QK74"/>
<sequence length="72" mass="7294">MIRYTALILSLAAPGIAQAAETTGILPESGVKSPYSAPAVPTTMKPLAGSLASLLDQGYAITTTTQTGRNSS</sequence>
<dbReference type="RefSeq" id="WP_023977508.1">
    <property type="nucleotide sequence ID" value="NZ_CBLX010000009.1"/>
</dbReference>
<feature type="signal peptide" evidence="1">
    <location>
        <begin position="1"/>
        <end position="19"/>
    </location>
</feature>
<feature type="chain" id="PRO_5001585630" evidence="1">
    <location>
        <begin position="20"/>
        <end position="72"/>
    </location>
</feature>